<dbReference type="Proteomes" id="UP001336020">
    <property type="component" value="Unassembled WGS sequence"/>
</dbReference>
<accession>A0ABU7LA21</accession>
<protein>
    <recommendedName>
        <fullName evidence="4">Transmembrane protein</fullName>
    </recommendedName>
</protein>
<keyword evidence="1" id="KW-1133">Transmembrane helix</keyword>
<feature type="transmembrane region" description="Helical" evidence="1">
    <location>
        <begin position="120"/>
        <end position="141"/>
    </location>
</feature>
<keyword evidence="1" id="KW-0472">Membrane</keyword>
<keyword evidence="3" id="KW-1185">Reference proteome</keyword>
<dbReference type="InterPro" id="IPR039708">
    <property type="entry name" value="MT1774/Rv1733c-like"/>
</dbReference>
<dbReference type="PANTHER" id="PTHR42305:SF1">
    <property type="entry name" value="MEMBRANE PROTEIN RV1733C-RELATED"/>
    <property type="match status" value="1"/>
</dbReference>
<organism evidence="2 3">
    <name type="scientific">Rhodococcus artemisiae</name>
    <dbReference type="NCBI Taxonomy" id="714159"/>
    <lineage>
        <taxon>Bacteria</taxon>
        <taxon>Bacillati</taxon>
        <taxon>Actinomycetota</taxon>
        <taxon>Actinomycetes</taxon>
        <taxon>Mycobacteriales</taxon>
        <taxon>Nocardiaceae</taxon>
        <taxon>Rhodococcus</taxon>
    </lineage>
</organism>
<evidence type="ECO:0000313" key="3">
    <source>
        <dbReference type="Proteomes" id="UP001336020"/>
    </source>
</evidence>
<dbReference type="RefSeq" id="WP_330133644.1">
    <property type="nucleotide sequence ID" value="NZ_JAUTXY010000005.1"/>
</dbReference>
<sequence length="166" mass="17997">MAVAVTLTFVLLMVPIAAAIGTVYYANSSERAQSERDTRQQVVAVLLEDSRPSAPDDDPRIPRESDYAPARWFVDGVEHIGPLQTPSGAVAGQEITVWVDADALPTTAPQSGIHAGLDGVALAVTVWFLSAGAAIAALYVLHRIGLRRRMAQWDREWEAADHRPSR</sequence>
<dbReference type="PANTHER" id="PTHR42305">
    <property type="entry name" value="MEMBRANE PROTEIN RV1733C-RELATED"/>
    <property type="match status" value="1"/>
</dbReference>
<proteinExistence type="predicted"/>
<evidence type="ECO:0008006" key="4">
    <source>
        <dbReference type="Google" id="ProtNLM"/>
    </source>
</evidence>
<evidence type="ECO:0000256" key="1">
    <source>
        <dbReference type="SAM" id="Phobius"/>
    </source>
</evidence>
<dbReference type="EMBL" id="JAUTXY010000005">
    <property type="protein sequence ID" value="MEE2058397.1"/>
    <property type="molecule type" value="Genomic_DNA"/>
</dbReference>
<gene>
    <name evidence="2" type="ORF">Q7514_12785</name>
</gene>
<name>A0ABU7LA21_9NOCA</name>
<reference evidence="2 3" key="1">
    <citation type="submission" date="2023-07" db="EMBL/GenBank/DDBJ databases">
        <authorList>
            <person name="Girao M."/>
            <person name="Carvalho M.F."/>
        </authorList>
    </citation>
    <scope>NUCLEOTIDE SEQUENCE [LARGE SCALE GENOMIC DNA]</scope>
    <source>
        <strain evidence="2 3">YIM65754</strain>
    </source>
</reference>
<comment type="caution">
    <text evidence="2">The sequence shown here is derived from an EMBL/GenBank/DDBJ whole genome shotgun (WGS) entry which is preliminary data.</text>
</comment>
<evidence type="ECO:0000313" key="2">
    <source>
        <dbReference type="EMBL" id="MEE2058397.1"/>
    </source>
</evidence>
<keyword evidence="1" id="KW-0812">Transmembrane</keyword>